<organism evidence="2 5">
    <name type="scientific">Acinetobacter proteolyticus</name>
    <dbReference type="NCBI Taxonomy" id="1776741"/>
    <lineage>
        <taxon>Bacteria</taxon>
        <taxon>Pseudomonadati</taxon>
        <taxon>Pseudomonadota</taxon>
        <taxon>Gammaproteobacteria</taxon>
        <taxon>Moraxellales</taxon>
        <taxon>Moraxellaceae</taxon>
        <taxon>Acinetobacter</taxon>
    </lineage>
</organism>
<dbReference type="EC" id="3.5.1.49" evidence="3"/>
<protein>
    <submittedName>
        <fullName evidence="2 3">Formamidase</fullName>
        <ecNumber evidence="3">3.5.1.49</ecNumber>
    </submittedName>
</protein>
<dbReference type="Gene3D" id="2.60.120.580">
    <property type="entry name" value="Acetamidase/Formamidase-like domains"/>
    <property type="match status" value="1"/>
</dbReference>
<dbReference type="Proteomes" id="UP000430404">
    <property type="component" value="Unassembled WGS sequence"/>
</dbReference>
<proteinExistence type="predicted"/>
<dbReference type="EMBL" id="PISJ01000019">
    <property type="protein sequence ID" value="PKF31793.1"/>
    <property type="molecule type" value="Genomic_DNA"/>
</dbReference>
<evidence type="ECO:0000313" key="3">
    <source>
        <dbReference type="EMBL" id="VXA58213.1"/>
    </source>
</evidence>
<dbReference type="Proteomes" id="UP000013034">
    <property type="component" value="Unassembled WGS sequence"/>
</dbReference>
<evidence type="ECO:0000313" key="6">
    <source>
        <dbReference type="Proteomes" id="UP000430404"/>
    </source>
</evidence>
<accession>A0A2N0WBH2</accession>
<evidence type="ECO:0000313" key="4">
    <source>
        <dbReference type="Proteomes" id="UP000013034"/>
    </source>
</evidence>
<dbReference type="Proteomes" id="UP000233553">
    <property type="component" value="Unassembled WGS sequence"/>
</dbReference>
<dbReference type="InterPro" id="IPR054833">
    <property type="entry name" value="FormamaseFmdA"/>
</dbReference>
<sequence>MQHIKIKPGVALAEQAEIGHNRWHPDIPFLTSVKPGEEILIESLDFLDAQIKDTDDVSDVKHVDLTRAHPLTGPFYVEGAEPGDLLVIDLLDIQPISAVGFSGVFAKENGGGFLADYFPEADKAIWDLKGLFATSRHIPGVRIAGLKHPGLMGTLPSHELLKEWNRREALLVPKGQANPPDPRTAVLRGVTGAEFDRMAVEAARTVPPREHGGNTDIKDLAAGSRIYFPVYQKGAGFSMGDLHFSQGDGEIGFCGAIEMDGVTRVGFDLIKGGMEKYNIDSPIFVPSNVRPNYDQWLTFEGISVENGVNHYLDATVAYRQACLKAIKYLENFGFTGSQAYMLLTAAPVEGRIGGIVDIPNCACTISLPTSIFEKNILPQGALNENKFWGHR</sequence>
<dbReference type="Pfam" id="PF03069">
    <property type="entry name" value="FmdA_AmdA"/>
    <property type="match status" value="1"/>
</dbReference>
<dbReference type="GO" id="GO:0004328">
    <property type="term" value="F:formamidase activity"/>
    <property type="evidence" value="ECO:0007669"/>
    <property type="project" value="UniProtKB-EC"/>
</dbReference>
<evidence type="ECO:0000313" key="2">
    <source>
        <dbReference type="EMBL" id="PKF31793.1"/>
    </source>
</evidence>
<name>A0A2N0WBH2_9GAMM</name>
<dbReference type="SUPFAM" id="SSF141130">
    <property type="entry name" value="Acetamidase/Formamidase-like"/>
    <property type="match status" value="1"/>
</dbReference>
<evidence type="ECO:0000313" key="5">
    <source>
        <dbReference type="Proteomes" id="UP000233553"/>
    </source>
</evidence>
<evidence type="ECO:0000313" key="1">
    <source>
        <dbReference type="EMBL" id="ENU24525.1"/>
    </source>
</evidence>
<gene>
    <name evidence="3" type="primary">fmdA</name>
    <name evidence="3" type="ORF">ACI8B_60055</name>
    <name evidence="2" type="ORF">CW311_16240</name>
    <name evidence="1" type="ORF">F993_00769</name>
</gene>
<keyword evidence="3" id="KW-0378">Hydrolase</keyword>
<dbReference type="AlphaFoldDB" id="A0A2N0WBH2"/>
<dbReference type="RefSeq" id="WP_004652821.1">
    <property type="nucleotide sequence ID" value="NZ_CP158965.1"/>
</dbReference>
<keyword evidence="4" id="KW-1185">Reference proteome</keyword>
<dbReference type="InterPro" id="IPR004304">
    <property type="entry name" value="FmdA_AmdA"/>
</dbReference>
<reference evidence="1 4" key="1">
    <citation type="submission" date="2013-02" db="EMBL/GenBank/DDBJ databases">
        <title>The Genome Sequence of Acinetobacter sp. NIPH 809.</title>
        <authorList>
            <consortium name="The Broad Institute Genome Sequencing Platform"/>
            <consortium name="The Broad Institute Genome Sequencing Center for Infectious Disease"/>
            <person name="Cerqueira G."/>
            <person name="Feldgarden M."/>
            <person name="Courvalin P."/>
            <person name="Perichon B."/>
            <person name="Grillot-Courvalin C."/>
            <person name="Clermont D."/>
            <person name="Rocha E."/>
            <person name="Yoon E.-J."/>
            <person name="Nemec A."/>
            <person name="Walker B."/>
            <person name="Young S.K."/>
            <person name="Zeng Q."/>
            <person name="Gargeya S."/>
            <person name="Fitzgerald M."/>
            <person name="Haas B."/>
            <person name="Abouelleil A."/>
            <person name="Alvarado L."/>
            <person name="Arachchi H.M."/>
            <person name="Berlin A.M."/>
            <person name="Chapman S.B."/>
            <person name="Dewar J."/>
            <person name="Goldberg J."/>
            <person name="Griggs A."/>
            <person name="Gujja S."/>
            <person name="Hansen M."/>
            <person name="Howarth C."/>
            <person name="Imamovic A."/>
            <person name="Larimer J."/>
            <person name="McCowan C."/>
            <person name="Murphy C."/>
            <person name="Neiman D."/>
            <person name="Pearson M."/>
            <person name="Priest M."/>
            <person name="Roberts A."/>
            <person name="Saif S."/>
            <person name="Shea T."/>
            <person name="Sisk P."/>
            <person name="Sykes S."/>
            <person name="Wortman J."/>
            <person name="Nusbaum C."/>
            <person name="Birren B."/>
        </authorList>
    </citation>
    <scope>NUCLEOTIDE SEQUENCE [LARGE SCALE GENOMIC DNA]</scope>
    <source>
        <strain evidence="1 4">NIPH 809</strain>
    </source>
</reference>
<dbReference type="EMBL" id="APOI01000008">
    <property type="protein sequence ID" value="ENU24525.1"/>
    <property type="molecule type" value="Genomic_DNA"/>
</dbReference>
<dbReference type="NCBIfam" id="NF045496">
    <property type="entry name" value="FormamaseFmdA"/>
    <property type="match status" value="1"/>
</dbReference>
<accession>A0A653KBA1</accession>
<reference evidence="3 6" key="3">
    <citation type="submission" date="2019-10" db="EMBL/GenBank/DDBJ databases">
        <authorList>
            <person name="Karimi E."/>
        </authorList>
    </citation>
    <scope>NUCLEOTIDE SEQUENCE [LARGE SCALE GENOMIC DNA]</scope>
    <source>
        <strain evidence="3">Acinetobacter sp. 8BE</strain>
    </source>
</reference>
<dbReference type="EMBL" id="CABWKZ010000056">
    <property type="protein sequence ID" value="VXA58213.1"/>
    <property type="molecule type" value="Genomic_DNA"/>
</dbReference>
<dbReference type="PANTHER" id="PTHR31891">
    <property type="entry name" value="FORMAMIDASE C869.04-RELATED"/>
    <property type="match status" value="1"/>
</dbReference>
<reference evidence="2 5" key="2">
    <citation type="submission" date="2017-12" db="EMBL/GenBank/DDBJ databases">
        <title>Draft Genome sequences of multiple microbial strains isolated from spacecraft associated surfaces.</title>
        <authorList>
            <person name="Seuylemezian A."/>
            <person name="Vaishampayan P."/>
            <person name="Venkateswaran K."/>
        </authorList>
    </citation>
    <scope>NUCLEOTIDE SEQUENCE [LARGE SCALE GENOMIC DNA]</scope>
    <source>
        <strain evidence="2 5">2P01AA</strain>
    </source>
</reference>
<dbReference type="PANTHER" id="PTHR31891:SF1">
    <property type="entry name" value="FORMAMIDASE C869.04-RELATED"/>
    <property type="match status" value="1"/>
</dbReference>